<dbReference type="InterPro" id="IPR025463">
    <property type="entry name" value="DUF4314"/>
</dbReference>
<evidence type="ECO:0000259" key="1">
    <source>
        <dbReference type="Pfam" id="PF14192"/>
    </source>
</evidence>
<organism evidence="2 3">
    <name type="scientific">Evtepia gabavorous</name>
    <dbReference type="NCBI Taxonomy" id="2211183"/>
    <lineage>
        <taxon>Bacteria</taxon>
        <taxon>Bacillati</taxon>
        <taxon>Bacillota</taxon>
        <taxon>Clostridia</taxon>
        <taxon>Eubacteriales</taxon>
        <taxon>Evtepia</taxon>
    </lineage>
</organism>
<reference evidence="2 3" key="1">
    <citation type="submission" date="2018-07" db="EMBL/GenBank/DDBJ databases">
        <title>GABA Modulating Bacteria of the Human Gut Microbiota.</title>
        <authorList>
            <person name="Strandwitz P."/>
            <person name="Kim K.H."/>
            <person name="Terekhova D."/>
            <person name="Liu J.K."/>
            <person name="Sharma A."/>
            <person name="Levering J."/>
            <person name="Mcdonald D."/>
            <person name="Dietrich D."/>
            <person name="Ramadhar T.R."/>
            <person name="Lekbua A."/>
            <person name="Mroue N."/>
            <person name="Liston C."/>
            <person name="Stewart E.J."/>
            <person name="Dubin M.J."/>
            <person name="Zengler K."/>
            <person name="Knight R."/>
            <person name="Gilbert J.A."/>
            <person name="Clardy J."/>
            <person name="Lewis K."/>
        </authorList>
    </citation>
    <scope>NUCLEOTIDE SEQUENCE [LARGE SCALE GENOMIC DNA]</scope>
    <source>
        <strain evidence="2 3">KLE1738</strain>
    </source>
</reference>
<dbReference type="EMBL" id="QQRQ01000007">
    <property type="protein sequence ID" value="RFT06711.1"/>
    <property type="molecule type" value="Genomic_DNA"/>
</dbReference>
<dbReference type="Proteomes" id="UP000260649">
    <property type="component" value="Unassembled WGS sequence"/>
</dbReference>
<dbReference type="OrthoDB" id="9813511at2"/>
<evidence type="ECO:0000313" key="2">
    <source>
        <dbReference type="EMBL" id="RFT06711.1"/>
    </source>
</evidence>
<proteinExistence type="predicted"/>
<protein>
    <submittedName>
        <fullName evidence="2">DUF4314 domain-containing protein</fullName>
    </submittedName>
</protein>
<dbReference type="Pfam" id="PF14192">
    <property type="entry name" value="DUF4314"/>
    <property type="match status" value="1"/>
</dbReference>
<dbReference type="RefSeq" id="WP_117142095.1">
    <property type="nucleotide sequence ID" value="NZ_CAKXKJ010000002.1"/>
</dbReference>
<comment type="caution">
    <text evidence="2">The sequence shown here is derived from an EMBL/GenBank/DDBJ whole genome shotgun (WGS) entry which is preliminary data.</text>
</comment>
<keyword evidence="3" id="KW-1185">Reference proteome</keyword>
<sequence length="74" mass="7946">MRLPSKETLTLLRSRYPKGARVELIRMDDPQAPPIGTKGTVLGVDDMGSILVAWDNGSGLNVAFGEDVCCKVGE</sequence>
<evidence type="ECO:0000313" key="3">
    <source>
        <dbReference type="Proteomes" id="UP000260649"/>
    </source>
</evidence>
<dbReference type="AlphaFoldDB" id="A0A3E2B3Y9"/>
<feature type="domain" description="DUF4314" evidence="1">
    <location>
        <begin position="6"/>
        <end position="71"/>
    </location>
</feature>
<gene>
    <name evidence="2" type="ORF">DV520_05755</name>
</gene>
<name>A0A3E2B3Y9_9FIRM</name>
<accession>A0A3E2B3Y9</accession>
<dbReference type="GeneID" id="97995238"/>